<name>A0A143YFZ5_9LACT</name>
<feature type="domain" description="Alpha-L-rhamnosidase six-hairpin glycosidase" evidence="6">
    <location>
        <begin position="304"/>
        <end position="654"/>
    </location>
</feature>
<dbReference type="OrthoDB" id="9761045at2"/>
<dbReference type="EMBL" id="FNYT01000036">
    <property type="protein sequence ID" value="SEJ89921.1"/>
    <property type="molecule type" value="Genomic_DNA"/>
</dbReference>
<gene>
    <name evidence="9" type="ORF">SAMN05216375_1364</name>
    <name evidence="8" type="ORF">TR210_693</name>
</gene>
<dbReference type="InterPro" id="IPR008928">
    <property type="entry name" value="6-hairpin_glycosidase_sf"/>
</dbReference>
<dbReference type="InterPro" id="IPR035398">
    <property type="entry name" value="Bac_rhamnosid_C"/>
</dbReference>
<evidence type="ECO:0000313" key="9">
    <source>
        <dbReference type="EMBL" id="SEJ89921.1"/>
    </source>
</evidence>
<dbReference type="GO" id="GO:0030596">
    <property type="term" value="F:alpha-L-rhamnosidase activity"/>
    <property type="evidence" value="ECO:0007669"/>
    <property type="project" value="UniProtKB-EC"/>
</dbReference>
<dbReference type="EC" id="3.2.1.40" evidence="2"/>
<dbReference type="EMBL" id="FJNB01000003">
    <property type="protein sequence ID" value="CZQ88292.1"/>
    <property type="molecule type" value="Genomic_DNA"/>
</dbReference>
<keyword evidence="3" id="KW-0378">Hydrolase</keyword>
<keyword evidence="11" id="KW-1185">Reference proteome</keyword>
<dbReference type="Pfam" id="PF17390">
    <property type="entry name" value="Bac_rhamnosid_C"/>
    <property type="match status" value="1"/>
</dbReference>
<feature type="domain" description="Alpha-L-rhamnosidase C-terminal" evidence="7">
    <location>
        <begin position="656"/>
        <end position="725"/>
    </location>
</feature>
<evidence type="ECO:0000259" key="6">
    <source>
        <dbReference type="Pfam" id="PF17389"/>
    </source>
</evidence>
<evidence type="ECO:0000256" key="3">
    <source>
        <dbReference type="ARBA" id="ARBA00022801"/>
    </source>
</evidence>
<evidence type="ECO:0000259" key="7">
    <source>
        <dbReference type="Pfam" id="PF17390"/>
    </source>
</evidence>
<accession>A0A143YFZ5</accession>
<dbReference type="Proteomes" id="UP000199280">
    <property type="component" value="Unassembled WGS sequence"/>
</dbReference>
<feature type="domain" description="Bacterial alpha-L-rhamnosidase N-terminal" evidence="5">
    <location>
        <begin position="32"/>
        <end position="161"/>
    </location>
</feature>
<dbReference type="RefSeq" id="WP_068621603.1">
    <property type="nucleotide sequence ID" value="NZ_FJNB01000003.1"/>
</dbReference>
<dbReference type="PANTHER" id="PTHR33307">
    <property type="entry name" value="ALPHA-RHAMNOSIDASE (EUROFUNG)"/>
    <property type="match status" value="1"/>
</dbReference>
<dbReference type="InterPro" id="IPR008902">
    <property type="entry name" value="Rhamnosid_concanavalin"/>
</dbReference>
<organism evidence="8 10">
    <name type="scientific">Trichococcus ilyis</name>
    <dbReference type="NCBI Taxonomy" id="640938"/>
    <lineage>
        <taxon>Bacteria</taxon>
        <taxon>Bacillati</taxon>
        <taxon>Bacillota</taxon>
        <taxon>Bacilli</taxon>
        <taxon>Lactobacillales</taxon>
        <taxon>Carnobacteriaceae</taxon>
        <taxon>Trichococcus</taxon>
    </lineage>
</organism>
<reference evidence="8 10" key="1">
    <citation type="submission" date="2016-02" db="EMBL/GenBank/DDBJ databases">
        <authorList>
            <person name="Wen L."/>
            <person name="He K."/>
            <person name="Yang H."/>
        </authorList>
    </citation>
    <scope>NUCLEOTIDE SEQUENCE [LARGE SCALE GENOMIC DNA]</scope>
    <source>
        <strain evidence="8">Trichococcus_R210</strain>
    </source>
</reference>
<dbReference type="InterPro" id="IPR035396">
    <property type="entry name" value="Bac_rhamnosid6H"/>
</dbReference>
<dbReference type="Gene3D" id="2.60.420.10">
    <property type="entry name" value="Maltose phosphorylase, domain 3"/>
    <property type="match status" value="1"/>
</dbReference>
<evidence type="ECO:0000313" key="11">
    <source>
        <dbReference type="Proteomes" id="UP000199280"/>
    </source>
</evidence>
<dbReference type="GO" id="GO:0005975">
    <property type="term" value="P:carbohydrate metabolic process"/>
    <property type="evidence" value="ECO:0007669"/>
    <property type="project" value="InterPro"/>
</dbReference>
<evidence type="ECO:0000313" key="10">
    <source>
        <dbReference type="Proteomes" id="UP000076878"/>
    </source>
</evidence>
<reference evidence="9 11" key="2">
    <citation type="submission" date="2016-10" db="EMBL/GenBank/DDBJ databases">
        <authorList>
            <person name="Varghese N."/>
            <person name="Submissions S."/>
        </authorList>
    </citation>
    <scope>NUCLEOTIDE SEQUENCE [LARGE SCALE GENOMIC DNA]</scope>
    <source>
        <strain evidence="9 11">DSM 22150</strain>
    </source>
</reference>
<feature type="domain" description="Alpha-L-rhamnosidase concanavalin-like" evidence="4">
    <location>
        <begin position="205"/>
        <end position="287"/>
    </location>
</feature>
<dbReference type="PANTHER" id="PTHR33307:SF6">
    <property type="entry name" value="ALPHA-RHAMNOSIDASE (EUROFUNG)-RELATED"/>
    <property type="match status" value="1"/>
</dbReference>
<dbReference type="Pfam" id="PF08531">
    <property type="entry name" value="Bac_rhamnosid_N"/>
    <property type="match status" value="1"/>
</dbReference>
<dbReference type="InterPro" id="IPR013737">
    <property type="entry name" value="Bac_rhamnosid_N"/>
</dbReference>
<dbReference type="Proteomes" id="UP000076878">
    <property type="component" value="Unassembled WGS sequence"/>
</dbReference>
<evidence type="ECO:0000256" key="2">
    <source>
        <dbReference type="ARBA" id="ARBA00012652"/>
    </source>
</evidence>
<dbReference type="InterPro" id="IPR016007">
    <property type="entry name" value="Alpha_rhamnosid"/>
</dbReference>
<evidence type="ECO:0000259" key="4">
    <source>
        <dbReference type="Pfam" id="PF05592"/>
    </source>
</evidence>
<dbReference type="SUPFAM" id="SSF48208">
    <property type="entry name" value="Six-hairpin glycosidases"/>
    <property type="match status" value="1"/>
</dbReference>
<evidence type="ECO:0000259" key="5">
    <source>
        <dbReference type="Pfam" id="PF08531"/>
    </source>
</evidence>
<protein>
    <recommendedName>
        <fullName evidence="2">alpha-L-rhamnosidase</fullName>
        <ecNumber evidence="2">3.2.1.40</ecNumber>
    </recommendedName>
</protein>
<sequence length="736" mass="83778">MEDLKQCFISSTDREYVEGKVNLFQQKIVVEKEVLSANLYITALGIYEAELNSEKVGDQVFAPGYTYYPRDLSYQSYTVTDKIHRGENTLKVYLGQGWYSGRFTHENKTQIYGDQSAVSWILEIEYADHEIEAFKSIQGVTELRSPYKYAGFYDGEIFDADVAEKDEVIGQAINFEGKVPDHLSETISKVILQETMPVKEIIRTEQATILDFGQNFAGVVEIDPNLLPENAIVKLRHGEILLDGNTLYTDNLRAAKAEIIYQRGSASKLYRPRFTYMGFRYVELSGVDYVEGLIQAKAIYNDMERTGKFSCDNKLVERLYENQLWGQKSNYVEVPTDCPQRDERMGYTGDGQAYAWTGSYNFDTERFFEKFLKDIRYSQMDNSEGYVAPTVPASGPAGVGFLSMLGWGNAVTIIPEMLYWQYGTMDHLIRQYESIKKFVELEIRQMGENHLWLGANLGDWLMPGKDIQWMAMNNGPVSNSFIVNDLTILSKLAGKLRKPEDEKLYTEQLEKTRSAYIEKYISCDGVVEGDYQGAYIMALRYVLPKGDLYEKVMANFIKDVEKNGLNTGFFATEFLLPLLIESGRTKLAFDTLLDEACPGWMYQVLNGATTIWERWDALKEDGTVNDTKVGDAGNMVSFNHYAFGSVGEFYYQYILGINPLLPGYKKIRLKPYTDPRLGKVTGSYTARTGTIKSAWEYQGNQITFSFETPVAAVIELPDGSKHEVEKGIHTYQIENN</sequence>
<dbReference type="AlphaFoldDB" id="A0A143YFZ5"/>
<dbReference type="Gene3D" id="1.50.10.10">
    <property type="match status" value="1"/>
</dbReference>
<evidence type="ECO:0000256" key="1">
    <source>
        <dbReference type="ARBA" id="ARBA00001445"/>
    </source>
</evidence>
<dbReference type="InterPro" id="IPR012341">
    <property type="entry name" value="6hp_glycosidase-like_sf"/>
</dbReference>
<evidence type="ECO:0000313" key="8">
    <source>
        <dbReference type="EMBL" id="CZQ88292.1"/>
    </source>
</evidence>
<proteinExistence type="predicted"/>
<dbReference type="Pfam" id="PF17389">
    <property type="entry name" value="Bac_rhamnosid6H"/>
    <property type="match status" value="1"/>
</dbReference>
<dbReference type="Pfam" id="PF05592">
    <property type="entry name" value="Bac_rhamnosid"/>
    <property type="match status" value="1"/>
</dbReference>
<dbReference type="STRING" id="640938.TR210_693"/>
<dbReference type="Gene3D" id="2.60.120.260">
    <property type="entry name" value="Galactose-binding domain-like"/>
    <property type="match status" value="2"/>
</dbReference>
<comment type="catalytic activity">
    <reaction evidence="1">
        <text>Hydrolysis of terminal non-reducing alpha-L-rhamnose residues in alpha-L-rhamnosides.</text>
        <dbReference type="EC" id="3.2.1.40"/>
    </reaction>
</comment>